<dbReference type="PANTHER" id="PTHR33121">
    <property type="entry name" value="CYCLIC DI-GMP PHOSPHODIESTERASE PDEF"/>
    <property type="match status" value="1"/>
</dbReference>
<name>A0A6N4W6D7_9MYCO</name>
<dbReference type="PANTHER" id="PTHR33121:SF76">
    <property type="entry name" value="SIGNALING PROTEIN"/>
    <property type="match status" value="1"/>
</dbReference>
<dbReference type="GO" id="GO:0071111">
    <property type="term" value="F:cyclic-guanylate-specific phosphodiesterase activity"/>
    <property type="evidence" value="ECO:0007669"/>
    <property type="project" value="InterPro"/>
</dbReference>
<feature type="domain" description="EAL" evidence="1">
    <location>
        <begin position="202"/>
        <end position="429"/>
    </location>
</feature>
<dbReference type="InterPro" id="IPR050706">
    <property type="entry name" value="Cyclic-di-GMP_PDE-like"/>
</dbReference>
<dbReference type="InterPro" id="IPR003018">
    <property type="entry name" value="GAF"/>
</dbReference>
<dbReference type="Pfam" id="PF00563">
    <property type="entry name" value="EAL"/>
    <property type="match status" value="1"/>
</dbReference>
<evidence type="ECO:0000259" key="1">
    <source>
        <dbReference type="PROSITE" id="PS50883"/>
    </source>
</evidence>
<accession>A0A6N4W6D7</accession>
<dbReference type="SMART" id="SM00065">
    <property type="entry name" value="GAF"/>
    <property type="match status" value="1"/>
</dbReference>
<keyword evidence="3" id="KW-1185">Reference proteome</keyword>
<dbReference type="SUPFAM" id="SSF55781">
    <property type="entry name" value="GAF domain-like"/>
    <property type="match status" value="1"/>
</dbReference>
<dbReference type="InterPro" id="IPR001633">
    <property type="entry name" value="EAL_dom"/>
</dbReference>
<dbReference type="InterPro" id="IPR029016">
    <property type="entry name" value="GAF-like_dom_sf"/>
</dbReference>
<evidence type="ECO:0000313" key="3">
    <source>
        <dbReference type="Proteomes" id="UP000467249"/>
    </source>
</evidence>
<dbReference type="PROSITE" id="PS50883">
    <property type="entry name" value="EAL"/>
    <property type="match status" value="1"/>
</dbReference>
<dbReference type="Proteomes" id="UP000467249">
    <property type="component" value="Chromosome"/>
</dbReference>
<protein>
    <recommendedName>
        <fullName evidence="1">EAL domain-containing protein</fullName>
    </recommendedName>
</protein>
<dbReference type="CDD" id="cd01948">
    <property type="entry name" value="EAL"/>
    <property type="match status" value="1"/>
</dbReference>
<gene>
    <name evidence="2" type="ORF">MANY_09390</name>
</gene>
<dbReference type="KEGG" id="many:MANY_09390"/>
<dbReference type="Gene3D" id="3.30.450.40">
    <property type="match status" value="1"/>
</dbReference>
<dbReference type="Gene3D" id="3.20.20.450">
    <property type="entry name" value="EAL domain"/>
    <property type="match status" value="1"/>
</dbReference>
<reference evidence="2 3" key="1">
    <citation type="journal article" date="2019" name="Emerg. Microbes Infect.">
        <title>Comprehensive subspecies identification of 175 nontuberculous mycobacteria species based on 7547 genomic profiles.</title>
        <authorList>
            <person name="Matsumoto Y."/>
            <person name="Kinjo T."/>
            <person name="Motooka D."/>
            <person name="Nabeya D."/>
            <person name="Jung N."/>
            <person name="Uechi K."/>
            <person name="Horii T."/>
            <person name="Iida T."/>
            <person name="Fujita J."/>
            <person name="Nakamura S."/>
        </authorList>
    </citation>
    <scope>NUCLEOTIDE SEQUENCE [LARGE SCALE GENOMIC DNA]</scope>
    <source>
        <strain evidence="2 3">JCM 30275</strain>
    </source>
</reference>
<dbReference type="EMBL" id="AP022620">
    <property type="protein sequence ID" value="BBZ75602.1"/>
    <property type="molecule type" value="Genomic_DNA"/>
</dbReference>
<dbReference type="SMART" id="SM00052">
    <property type="entry name" value="EAL"/>
    <property type="match status" value="1"/>
</dbReference>
<dbReference type="InterPro" id="IPR035919">
    <property type="entry name" value="EAL_sf"/>
</dbReference>
<proteinExistence type="predicted"/>
<dbReference type="SUPFAM" id="SSF141868">
    <property type="entry name" value="EAL domain-like"/>
    <property type="match status" value="1"/>
</dbReference>
<dbReference type="Pfam" id="PF13185">
    <property type="entry name" value="GAF_2"/>
    <property type="match status" value="1"/>
</dbReference>
<sequence length="429" mass="45953">MPARSVWFFANDKFHRPRGDVDRLVPALATLMDPVSLMGRIAEQVCALMPKADGAAIALLRASDNAFVTVSGYGVMAGTEGFSVPNQSSFQGLAARQKRPQLIDDAIVDLRLSPRVRAMNRSWGTRSWAVVPLLHGDEPIGSLMLVARAPAAFDAADVALMLEVSQFVSALTYGMADGDELGKRTITARFVASVMIPEAVEAHELQDQLDALLMQPDGLSAVFQPIVHLPSGKTVGYEGLTRFPSSSEFTPLQWFSAARRVGRGLDLEFAALSTILTAARRIPAEVPVAVNLSPKAAGEETIQDVLTTAGRALGVEITEHEPFPDDLALSLTRLREQGMTIAIDDAGAGYASFTQILRLQPDAIKIDGELITGIDTDPAKRALTTAMNTLATELNAATVAEAVETPQQLQTLIGLGIEYGQGFHLGRPQ</sequence>
<evidence type="ECO:0000313" key="2">
    <source>
        <dbReference type="EMBL" id="BBZ75602.1"/>
    </source>
</evidence>
<organism evidence="2 3">
    <name type="scientific">Mycolicibacterium anyangense</name>
    <dbReference type="NCBI Taxonomy" id="1431246"/>
    <lineage>
        <taxon>Bacteria</taxon>
        <taxon>Bacillati</taxon>
        <taxon>Actinomycetota</taxon>
        <taxon>Actinomycetes</taxon>
        <taxon>Mycobacteriales</taxon>
        <taxon>Mycobacteriaceae</taxon>
        <taxon>Mycolicibacterium</taxon>
    </lineage>
</organism>
<dbReference type="AlphaFoldDB" id="A0A6N4W6D7"/>